<dbReference type="Pfam" id="PF13416">
    <property type="entry name" value="SBP_bac_8"/>
    <property type="match status" value="1"/>
</dbReference>
<gene>
    <name evidence="2" type="primary">cebE</name>
    <name evidence="2" type="ORF">CGE01nite_08050</name>
</gene>
<evidence type="ECO:0000313" key="3">
    <source>
        <dbReference type="Proteomes" id="UP000320461"/>
    </source>
</evidence>
<feature type="chain" id="PRO_5021353103" evidence="1">
    <location>
        <begin position="25"/>
        <end position="442"/>
    </location>
</feature>
<dbReference type="Proteomes" id="UP000320461">
    <property type="component" value="Unassembled WGS sequence"/>
</dbReference>
<dbReference type="EMBL" id="BJLQ01000005">
    <property type="protein sequence ID" value="GEA83554.1"/>
    <property type="molecule type" value="Genomic_DNA"/>
</dbReference>
<name>A0A4Y3KJL1_9CELL</name>
<proteinExistence type="predicted"/>
<dbReference type="AlphaFoldDB" id="A0A4Y3KJL1"/>
<keyword evidence="1" id="KW-0732">Signal</keyword>
<dbReference type="PANTHER" id="PTHR43649:SF32">
    <property type="entry name" value="SUGAR BINDING SECRETED PROTEIN"/>
    <property type="match status" value="1"/>
</dbReference>
<dbReference type="Gene3D" id="3.40.190.10">
    <property type="entry name" value="Periplasmic binding protein-like II"/>
    <property type="match status" value="1"/>
</dbReference>
<reference evidence="2 3" key="1">
    <citation type="submission" date="2019-06" db="EMBL/GenBank/DDBJ databases">
        <title>Whole genome shotgun sequence of Cellulomonas gelida NBRC 3748.</title>
        <authorList>
            <person name="Hosoyama A."/>
            <person name="Uohara A."/>
            <person name="Ohji S."/>
            <person name="Ichikawa N."/>
        </authorList>
    </citation>
    <scope>NUCLEOTIDE SEQUENCE [LARGE SCALE GENOMIC DNA]</scope>
    <source>
        <strain evidence="2 3">NBRC 3748</strain>
    </source>
</reference>
<dbReference type="OrthoDB" id="3226017at2"/>
<accession>A0A4Y3KJL1</accession>
<sequence>MRKTTRKFLAVTAGVASIALLATACSDDNGGSGTPTSGETKKGDDTTPITLTVATFNNFGYTDELLAEYSKDHPNVTVKQTIAAKSEDARTNLTTKLAAGGAGLADVEAIEIDWLPELVQSGDKFLDLNSADVEGRWPEFKTKPATTASGALIGYGTDVGPEAICYRQDLFEAAGLESTPEAVKELLGGDGATWDKYFEVGKQFTDKSDSAWFDSANAIYQGMVNQLEAAYENTDGTPIPLADNSAVKGLFETVTGADVQALSAHLGQWSGDWDAAFQNNGFATMLCPAWMTGPIEERAGGITGWNVADVFPGGGGNWGGSYLTVPAAGKNAEAAKELAAWLTSPATQIKAFLNAGTFPSQTEALTDPALTAATNDFFNNAPVGTIFGNRYQAIKVTPFKGPNYFSIHTTVADAITKVDVDKSADQAAAWQGALDAYNALGL</sequence>
<dbReference type="RefSeq" id="WP_141369136.1">
    <property type="nucleotide sequence ID" value="NZ_BJLQ01000005.1"/>
</dbReference>
<dbReference type="PROSITE" id="PS51257">
    <property type="entry name" value="PROKAR_LIPOPROTEIN"/>
    <property type="match status" value="1"/>
</dbReference>
<evidence type="ECO:0000256" key="1">
    <source>
        <dbReference type="SAM" id="SignalP"/>
    </source>
</evidence>
<dbReference type="InterPro" id="IPR006059">
    <property type="entry name" value="SBP"/>
</dbReference>
<protein>
    <submittedName>
        <fullName evidence="2">Sugar ABC transporter substrate-binding protein</fullName>
    </submittedName>
</protein>
<evidence type="ECO:0000313" key="2">
    <source>
        <dbReference type="EMBL" id="GEA83554.1"/>
    </source>
</evidence>
<dbReference type="PANTHER" id="PTHR43649">
    <property type="entry name" value="ARABINOSE-BINDING PROTEIN-RELATED"/>
    <property type="match status" value="1"/>
</dbReference>
<feature type="signal peptide" evidence="1">
    <location>
        <begin position="1"/>
        <end position="24"/>
    </location>
</feature>
<keyword evidence="3" id="KW-1185">Reference proteome</keyword>
<comment type="caution">
    <text evidence="2">The sequence shown here is derived from an EMBL/GenBank/DDBJ whole genome shotgun (WGS) entry which is preliminary data.</text>
</comment>
<organism evidence="2 3">
    <name type="scientific">Cellulomonas gelida</name>
    <dbReference type="NCBI Taxonomy" id="1712"/>
    <lineage>
        <taxon>Bacteria</taxon>
        <taxon>Bacillati</taxon>
        <taxon>Actinomycetota</taxon>
        <taxon>Actinomycetes</taxon>
        <taxon>Micrococcales</taxon>
        <taxon>Cellulomonadaceae</taxon>
        <taxon>Cellulomonas</taxon>
    </lineage>
</organism>
<dbReference type="SUPFAM" id="SSF53850">
    <property type="entry name" value="Periplasmic binding protein-like II"/>
    <property type="match status" value="1"/>
</dbReference>
<dbReference type="InterPro" id="IPR050490">
    <property type="entry name" value="Bact_solute-bd_prot1"/>
</dbReference>